<evidence type="ECO:0000256" key="1">
    <source>
        <dbReference type="ARBA" id="ARBA00012247"/>
    </source>
</evidence>
<comment type="caution">
    <text evidence="6">The sequence shown here is derived from an EMBL/GenBank/DDBJ whole genome shotgun (WGS) entry which is preliminary data.</text>
</comment>
<proteinExistence type="predicted"/>
<evidence type="ECO:0000256" key="4">
    <source>
        <dbReference type="SAM" id="MobiDB-lite"/>
    </source>
</evidence>
<keyword evidence="2" id="KW-0319">Glycerol metabolism</keyword>
<dbReference type="Pfam" id="PF03009">
    <property type="entry name" value="GDPD"/>
    <property type="match status" value="1"/>
</dbReference>
<dbReference type="SUPFAM" id="SSF51695">
    <property type="entry name" value="PLC-like phosphodiesterases"/>
    <property type="match status" value="2"/>
</dbReference>
<evidence type="ECO:0000313" key="6">
    <source>
        <dbReference type="EMBL" id="GLC55662.1"/>
    </source>
</evidence>
<dbReference type="InterPro" id="IPR030395">
    <property type="entry name" value="GP_PDE_dom"/>
</dbReference>
<feature type="compositionally biased region" description="Low complexity" evidence="4">
    <location>
        <begin position="202"/>
        <end position="211"/>
    </location>
</feature>
<feature type="domain" description="GP-PDE" evidence="5">
    <location>
        <begin position="29"/>
        <end position="332"/>
    </location>
</feature>
<comment type="catalytic activity">
    <reaction evidence="3">
        <text>a sn-glycero-3-phosphodiester + H2O = an alcohol + sn-glycerol 3-phosphate + H(+)</text>
        <dbReference type="Rhea" id="RHEA:12969"/>
        <dbReference type="ChEBI" id="CHEBI:15377"/>
        <dbReference type="ChEBI" id="CHEBI:15378"/>
        <dbReference type="ChEBI" id="CHEBI:30879"/>
        <dbReference type="ChEBI" id="CHEBI:57597"/>
        <dbReference type="ChEBI" id="CHEBI:83408"/>
        <dbReference type="EC" id="3.1.4.46"/>
    </reaction>
</comment>
<organism evidence="6 7">
    <name type="scientific">Pleodorina starrii</name>
    <dbReference type="NCBI Taxonomy" id="330485"/>
    <lineage>
        <taxon>Eukaryota</taxon>
        <taxon>Viridiplantae</taxon>
        <taxon>Chlorophyta</taxon>
        <taxon>core chlorophytes</taxon>
        <taxon>Chlorophyceae</taxon>
        <taxon>CS clade</taxon>
        <taxon>Chlamydomonadales</taxon>
        <taxon>Volvocaceae</taxon>
        <taxon>Pleodorina</taxon>
    </lineage>
</organism>
<dbReference type="EMBL" id="BRXU01000013">
    <property type="protein sequence ID" value="GLC55662.1"/>
    <property type="molecule type" value="Genomic_DNA"/>
</dbReference>
<dbReference type="AlphaFoldDB" id="A0A9W6F418"/>
<dbReference type="PROSITE" id="PS51704">
    <property type="entry name" value="GP_PDE"/>
    <property type="match status" value="1"/>
</dbReference>
<dbReference type="GO" id="GO:0006629">
    <property type="term" value="P:lipid metabolic process"/>
    <property type="evidence" value="ECO:0007669"/>
    <property type="project" value="InterPro"/>
</dbReference>
<dbReference type="InterPro" id="IPR017946">
    <property type="entry name" value="PLC-like_Pdiesterase_TIM-brl"/>
</dbReference>
<evidence type="ECO:0000259" key="5">
    <source>
        <dbReference type="PROSITE" id="PS51704"/>
    </source>
</evidence>
<dbReference type="GO" id="GO:0006071">
    <property type="term" value="P:glycerol metabolic process"/>
    <property type="evidence" value="ECO:0007669"/>
    <property type="project" value="UniProtKB-KW"/>
</dbReference>
<gene>
    <name evidence="6" type="primary">PLEST001935</name>
    <name evidence="6" type="ORF">PLESTB_001012100</name>
</gene>
<evidence type="ECO:0000256" key="3">
    <source>
        <dbReference type="ARBA" id="ARBA00047512"/>
    </source>
</evidence>
<dbReference type="PANTHER" id="PTHR46211:SF14">
    <property type="entry name" value="GLYCEROPHOSPHODIESTER PHOSPHODIESTERASE"/>
    <property type="match status" value="1"/>
</dbReference>
<keyword evidence="7" id="KW-1185">Reference proteome</keyword>
<name>A0A9W6F418_9CHLO</name>
<dbReference type="Gene3D" id="3.20.20.190">
    <property type="entry name" value="Phosphatidylinositol (PI) phosphodiesterase"/>
    <property type="match status" value="2"/>
</dbReference>
<protein>
    <recommendedName>
        <fullName evidence="1">glycerophosphodiester phosphodiesterase</fullName>
        <ecNumber evidence="1">3.1.4.46</ecNumber>
    </recommendedName>
</protein>
<reference evidence="6 7" key="1">
    <citation type="journal article" date="2023" name="Commun. Biol.">
        <title>Reorganization of the ancestral sex-determining regions during the evolution of trioecy in Pleodorina starrii.</title>
        <authorList>
            <person name="Takahashi K."/>
            <person name="Suzuki S."/>
            <person name="Kawai-Toyooka H."/>
            <person name="Yamamoto K."/>
            <person name="Hamaji T."/>
            <person name="Ootsuki R."/>
            <person name="Yamaguchi H."/>
            <person name="Kawachi M."/>
            <person name="Higashiyama T."/>
            <person name="Nozaki H."/>
        </authorList>
    </citation>
    <scope>NUCLEOTIDE SEQUENCE [LARGE SCALE GENOMIC DNA]</scope>
    <source>
        <strain evidence="6 7">NIES-4479</strain>
    </source>
</reference>
<evidence type="ECO:0000256" key="2">
    <source>
        <dbReference type="ARBA" id="ARBA00022798"/>
    </source>
</evidence>
<dbReference type="Proteomes" id="UP001165080">
    <property type="component" value="Unassembled WGS sequence"/>
</dbReference>
<dbReference type="EC" id="3.1.4.46" evidence="1"/>
<sequence>MFTESYVRQNTHVNLRHVHMSESQAAQEFVLVAHRGNSANAPENTIVAFDFAVDSGFPHFETDCQLTADGAVVVLHDEHLGRTTPGAQGAVAEAAWADLRDLDAGSWFAPAFADARIPLLKDLLQRYRGRAHIHLELKSKQPELPGRVAQELLAAGWVTGSAGEQHRATAVAPAPALAAAAAPAAVHAPAAAPGLQGDSTHQNQNQNQDQNIPDGHSLHPHPHPDFAVPGLTITSFHLEQLHRSLTLLPGVTHGWLVHELTDDIIREALAAGCRQVCPRANVLSAAAVQLPAAAGLSVRAWGVKDMALLRHVVGCGCQGATVNWPREAREELLRVQPPLRQAPQAGHGQQGAPESA</sequence>
<dbReference type="GO" id="GO:0008889">
    <property type="term" value="F:glycerophosphodiester phosphodiesterase activity"/>
    <property type="evidence" value="ECO:0007669"/>
    <property type="project" value="UniProtKB-EC"/>
</dbReference>
<accession>A0A9W6F418</accession>
<feature type="region of interest" description="Disordered" evidence="4">
    <location>
        <begin position="188"/>
        <end position="226"/>
    </location>
</feature>
<evidence type="ECO:0000313" key="7">
    <source>
        <dbReference type="Proteomes" id="UP001165080"/>
    </source>
</evidence>
<dbReference type="PANTHER" id="PTHR46211">
    <property type="entry name" value="GLYCEROPHOSPHORYL DIESTER PHOSPHODIESTERASE"/>
    <property type="match status" value="1"/>
</dbReference>